<dbReference type="GO" id="GO:0016020">
    <property type="term" value="C:membrane"/>
    <property type="evidence" value="ECO:0007669"/>
    <property type="project" value="UniProtKB-SubCell"/>
</dbReference>
<evidence type="ECO:0000256" key="4">
    <source>
        <dbReference type="ARBA" id="ARBA00023136"/>
    </source>
</evidence>
<evidence type="ECO:0000313" key="6">
    <source>
        <dbReference type="EMBL" id="PNP95979.1"/>
    </source>
</evidence>
<feature type="transmembrane region" description="Helical" evidence="5">
    <location>
        <begin position="24"/>
        <end position="41"/>
    </location>
</feature>
<dbReference type="EMBL" id="NBAX01000002">
    <property type="protein sequence ID" value="PNP95979.1"/>
    <property type="molecule type" value="Genomic_DNA"/>
</dbReference>
<comment type="subcellular location">
    <subcellularLocation>
        <location evidence="1">Membrane</location>
        <topology evidence="1">Single-pass membrane protein</topology>
    </subcellularLocation>
</comment>
<name>A0A2K0XN55_9BACT</name>
<gene>
    <name evidence="6" type="ORF">BFS16_02710</name>
</gene>
<evidence type="ECO:0000256" key="1">
    <source>
        <dbReference type="ARBA" id="ARBA00004167"/>
    </source>
</evidence>
<sequence length="291" mass="32106">MRLNGRRESNNVEDRRGMSTRTKAGIGGIGGIVLIALFTLMQGGGIGDIVGNVIQQGGLNTLREEVAPQQREFTAEEEELAKFSRQILASTEDVWSKVFQEMGRTYTPPTLVLFTDRVNSACGSASSAAGPFYCSGDQKLYIDLSFFTSMKQQLGASGDFAYAYVIAHEVGHHVEYLLGTLGEAHQQMSRSNKVDANRISVRLELLADYYAGVWAHHDDAEYNSLEDGDIEEAINCAEKIGDNYLQKKAQGYVQPESFTHGTSAQRMKWLKLGLEKGDMNISTFNVPESEL</sequence>
<keyword evidence="2 5" id="KW-0812">Transmembrane</keyword>
<evidence type="ECO:0000256" key="2">
    <source>
        <dbReference type="ARBA" id="ARBA00022692"/>
    </source>
</evidence>
<protein>
    <submittedName>
        <fullName evidence="6">Neutral zinc metallopeptidase</fullName>
    </submittedName>
</protein>
<evidence type="ECO:0000313" key="7">
    <source>
        <dbReference type="Proteomes" id="UP000236634"/>
    </source>
</evidence>
<dbReference type="RefSeq" id="WP_103002667.1">
    <property type="nucleotide sequence ID" value="NZ_NBAX01000002.1"/>
</dbReference>
<keyword evidence="3 5" id="KW-1133">Transmembrane helix</keyword>
<keyword evidence="4 5" id="KW-0472">Membrane</keyword>
<dbReference type="Proteomes" id="UP000236634">
    <property type="component" value="Unassembled WGS sequence"/>
</dbReference>
<organism evidence="6 7">
    <name type="scientific">Hoylesella timonensis</name>
    <dbReference type="NCBI Taxonomy" id="386414"/>
    <lineage>
        <taxon>Bacteria</taxon>
        <taxon>Pseudomonadati</taxon>
        <taxon>Bacteroidota</taxon>
        <taxon>Bacteroidia</taxon>
        <taxon>Bacteroidales</taxon>
        <taxon>Prevotellaceae</taxon>
        <taxon>Hoylesella</taxon>
    </lineage>
</organism>
<dbReference type="PANTHER" id="PTHR30168:SF0">
    <property type="entry name" value="INNER MEMBRANE PROTEIN"/>
    <property type="match status" value="1"/>
</dbReference>
<dbReference type="PANTHER" id="PTHR30168">
    <property type="entry name" value="PUTATIVE MEMBRANE PROTEIN YPFJ"/>
    <property type="match status" value="1"/>
</dbReference>
<proteinExistence type="predicted"/>
<evidence type="ECO:0000256" key="3">
    <source>
        <dbReference type="ARBA" id="ARBA00022989"/>
    </source>
</evidence>
<dbReference type="Pfam" id="PF04228">
    <property type="entry name" value="Zn_peptidase"/>
    <property type="match status" value="1"/>
</dbReference>
<reference evidence="6 7" key="1">
    <citation type="submission" date="2017-03" db="EMBL/GenBank/DDBJ databases">
        <authorList>
            <person name="Afonso C.L."/>
            <person name="Miller P.J."/>
            <person name="Scott M.A."/>
            <person name="Spackman E."/>
            <person name="Goraichik I."/>
            <person name="Dimitrov K.M."/>
            <person name="Suarez D.L."/>
            <person name="Swayne D.E."/>
        </authorList>
    </citation>
    <scope>NUCLEOTIDE SEQUENCE [LARGE SCALE GENOMIC DNA]</scope>
    <source>
        <strain evidence="6 7">DNF00076</strain>
    </source>
</reference>
<accession>A0A2K0XN55</accession>
<comment type="caution">
    <text evidence="6">The sequence shown here is derived from an EMBL/GenBank/DDBJ whole genome shotgun (WGS) entry which is preliminary data.</text>
</comment>
<evidence type="ECO:0000256" key="5">
    <source>
        <dbReference type="SAM" id="Phobius"/>
    </source>
</evidence>
<dbReference type="AlphaFoldDB" id="A0A2K0XN55"/>
<dbReference type="InterPro" id="IPR007343">
    <property type="entry name" value="Uncharacterised_pept_Zn_put"/>
</dbReference>